<reference evidence="2" key="1">
    <citation type="submission" date="2021-11" db="EMBL/GenBank/DDBJ databases">
        <authorList>
            <person name="Bulgarelli D."/>
        </authorList>
    </citation>
    <scope>NUCLEOTIDE SEQUENCE</scope>
    <source>
        <strain evidence="2">Bi133</strain>
    </source>
</reference>
<feature type="transmembrane region" description="Helical" evidence="1">
    <location>
        <begin position="34"/>
        <end position="51"/>
    </location>
</feature>
<feature type="transmembrane region" description="Helical" evidence="1">
    <location>
        <begin position="98"/>
        <end position="118"/>
    </location>
</feature>
<dbReference type="Proteomes" id="UP000789326">
    <property type="component" value="Unassembled WGS sequence"/>
</dbReference>
<keyword evidence="1" id="KW-0472">Membrane</keyword>
<evidence type="ECO:0000256" key="1">
    <source>
        <dbReference type="SAM" id="Phobius"/>
    </source>
</evidence>
<feature type="transmembrane region" description="Helical" evidence="1">
    <location>
        <begin position="334"/>
        <end position="353"/>
    </location>
</feature>
<name>A0A9W4KX41_9BACI</name>
<feature type="transmembrane region" description="Helical" evidence="1">
    <location>
        <begin position="205"/>
        <end position="227"/>
    </location>
</feature>
<dbReference type="Pfam" id="PF14897">
    <property type="entry name" value="EpsG"/>
    <property type="match status" value="1"/>
</dbReference>
<gene>
    <name evidence="2" type="primary">epsG</name>
    <name evidence="2" type="ORF">SRABI133_01287</name>
</gene>
<protein>
    <submittedName>
        <fullName evidence="2">Transmembrane protein EpsG</fullName>
    </submittedName>
</protein>
<dbReference type="InterPro" id="IPR049458">
    <property type="entry name" value="EpsG-like"/>
</dbReference>
<dbReference type="EMBL" id="CAKKMG010000011">
    <property type="protein sequence ID" value="CAH0175322.1"/>
    <property type="molecule type" value="Genomic_DNA"/>
</dbReference>
<dbReference type="RefSeq" id="WP_230301230.1">
    <property type="nucleotide sequence ID" value="NZ_CAKKMG010000011.1"/>
</dbReference>
<proteinExistence type="predicted"/>
<dbReference type="AlphaFoldDB" id="A0A9W4KX41"/>
<comment type="caution">
    <text evidence="2">The sequence shown here is derived from an EMBL/GenBank/DDBJ whole genome shotgun (WGS) entry which is preliminary data.</text>
</comment>
<feature type="transmembrane region" description="Helical" evidence="1">
    <location>
        <begin position="282"/>
        <end position="300"/>
    </location>
</feature>
<organism evidence="2 3">
    <name type="scientific">Peribacillus simplex</name>
    <dbReference type="NCBI Taxonomy" id="1478"/>
    <lineage>
        <taxon>Bacteria</taxon>
        <taxon>Bacillati</taxon>
        <taxon>Bacillota</taxon>
        <taxon>Bacilli</taxon>
        <taxon>Bacillales</taxon>
        <taxon>Bacillaceae</taxon>
        <taxon>Peribacillus</taxon>
    </lineage>
</organism>
<evidence type="ECO:0000313" key="3">
    <source>
        <dbReference type="Proteomes" id="UP000789326"/>
    </source>
</evidence>
<keyword evidence="1 2" id="KW-0812">Transmembrane</keyword>
<feature type="transmembrane region" description="Helical" evidence="1">
    <location>
        <begin position="174"/>
        <end position="198"/>
    </location>
</feature>
<sequence length="373" mass="44119">MIYVFALLISIYFALFTTYTINRKKVFNQNSKSFFVYLSLAPLVVLYAFRADVGIDHYSYLEIFDRVKYSELRELTNLSQEIEKESFFLFINFIGNKLGLGLNFVYFSCSVITFYFFYKALTYYDINRKYLIISIIIFYSQVFFSGLDAVRQIVAVSIYFFSTKFIYERKLFKFIIWLFVGSAFHTSALLLIPTYFILNKKIKPLIYTLLCLLFLLLSTIFSPIVLFDLMERLFPEWKYLRDLSHDVTYGGTVGVVYFIHLITCIGITFFQKEKFNDGKKIIPIQMYLLFTMLFPIASPYLSTKRLLSYLCIGMTLGIPFGLERIKKYNLEKYILPLLVIYSLFFILLFLSSVRSGYLNPLWLHEPYKFIFLE</sequence>
<feature type="transmembrane region" description="Helical" evidence="1">
    <location>
        <begin position="130"/>
        <end position="154"/>
    </location>
</feature>
<accession>A0A9W4KX41</accession>
<evidence type="ECO:0000313" key="2">
    <source>
        <dbReference type="EMBL" id="CAH0175322.1"/>
    </source>
</evidence>
<feature type="transmembrane region" description="Helical" evidence="1">
    <location>
        <begin position="306"/>
        <end position="322"/>
    </location>
</feature>
<feature type="transmembrane region" description="Helical" evidence="1">
    <location>
        <begin position="6"/>
        <end position="22"/>
    </location>
</feature>
<feature type="transmembrane region" description="Helical" evidence="1">
    <location>
        <begin position="247"/>
        <end position="270"/>
    </location>
</feature>
<keyword evidence="1" id="KW-1133">Transmembrane helix</keyword>